<proteinExistence type="predicted"/>
<evidence type="ECO:0000313" key="3">
    <source>
        <dbReference type="Proteomes" id="UP001158049"/>
    </source>
</evidence>
<name>A0ABY1QNN6_9BURK</name>
<evidence type="ECO:0000313" key="2">
    <source>
        <dbReference type="EMBL" id="SMP75754.1"/>
    </source>
</evidence>
<dbReference type="EMBL" id="FXUL01000023">
    <property type="protein sequence ID" value="SMP75754.1"/>
    <property type="molecule type" value="Genomic_DNA"/>
</dbReference>
<keyword evidence="1" id="KW-0732">Signal</keyword>
<keyword evidence="3" id="KW-1185">Reference proteome</keyword>
<dbReference type="RefSeq" id="WP_283444676.1">
    <property type="nucleotide sequence ID" value="NZ_FXUL01000023.1"/>
</dbReference>
<evidence type="ECO:0000256" key="1">
    <source>
        <dbReference type="SAM" id="SignalP"/>
    </source>
</evidence>
<gene>
    <name evidence="2" type="ORF">SAMN06295970_12357</name>
</gene>
<feature type="chain" id="PRO_5045581730" evidence="1">
    <location>
        <begin position="20"/>
        <end position="98"/>
    </location>
</feature>
<organism evidence="2 3">
    <name type="scientific">Noviherbaspirillum suwonense</name>
    <dbReference type="NCBI Taxonomy" id="1224511"/>
    <lineage>
        <taxon>Bacteria</taxon>
        <taxon>Pseudomonadati</taxon>
        <taxon>Pseudomonadota</taxon>
        <taxon>Betaproteobacteria</taxon>
        <taxon>Burkholderiales</taxon>
        <taxon>Oxalobacteraceae</taxon>
        <taxon>Noviherbaspirillum</taxon>
    </lineage>
</organism>
<reference evidence="2 3" key="1">
    <citation type="submission" date="2017-05" db="EMBL/GenBank/DDBJ databases">
        <authorList>
            <person name="Varghese N."/>
            <person name="Submissions S."/>
        </authorList>
    </citation>
    <scope>NUCLEOTIDE SEQUENCE [LARGE SCALE GENOMIC DNA]</scope>
    <source>
        <strain evidence="2 3">DSM 26001</strain>
    </source>
</reference>
<dbReference type="Proteomes" id="UP001158049">
    <property type="component" value="Unassembled WGS sequence"/>
</dbReference>
<comment type="caution">
    <text evidence="2">The sequence shown here is derived from an EMBL/GenBank/DDBJ whole genome shotgun (WGS) entry which is preliminary data.</text>
</comment>
<protein>
    <submittedName>
        <fullName evidence="2">Uncharacterized protein</fullName>
    </submittedName>
</protein>
<feature type="signal peptide" evidence="1">
    <location>
        <begin position="1"/>
        <end position="19"/>
    </location>
</feature>
<accession>A0ABY1QNN6</accession>
<sequence length="98" mass="10653">MFKKTLPILALFLSSAAMAADTTVNVTDFYADPNDVIIGGTKSSTCGGSLYNVPRSNTNFREVFDLALAAKLASRQVRLYYTSCQGDRAIITHVMLVN</sequence>